<feature type="chain" id="PRO_5046821818" evidence="1">
    <location>
        <begin position="26"/>
        <end position="269"/>
    </location>
</feature>
<protein>
    <submittedName>
        <fullName evidence="2">Uncharacterized protein</fullName>
    </submittedName>
</protein>
<evidence type="ECO:0000256" key="1">
    <source>
        <dbReference type="SAM" id="SignalP"/>
    </source>
</evidence>
<keyword evidence="3" id="KW-1185">Reference proteome</keyword>
<evidence type="ECO:0000313" key="3">
    <source>
        <dbReference type="Proteomes" id="UP001208017"/>
    </source>
</evidence>
<dbReference type="RefSeq" id="WP_267152828.1">
    <property type="nucleotide sequence ID" value="NZ_JAPMLT010000011.1"/>
</dbReference>
<gene>
    <name evidence="2" type="ORF">OS242_16670</name>
</gene>
<name>A0ABT3X3W3_9BACL</name>
<dbReference type="Proteomes" id="UP001208017">
    <property type="component" value="Unassembled WGS sequence"/>
</dbReference>
<proteinExistence type="predicted"/>
<reference evidence="2 3" key="1">
    <citation type="submission" date="2022-11" db="EMBL/GenBank/DDBJ databases">
        <title>Study of microbial diversity in lake waters.</title>
        <authorList>
            <person name="Zhang J."/>
        </authorList>
    </citation>
    <scope>NUCLEOTIDE SEQUENCE [LARGE SCALE GENOMIC DNA]</scope>
    <source>
        <strain evidence="2 3">DT12</strain>
    </source>
</reference>
<feature type="signal peptide" evidence="1">
    <location>
        <begin position="1"/>
        <end position="25"/>
    </location>
</feature>
<sequence>MNKRIWSTGLALCLAFGSYFAIGYAADPAPSAETSETPSDGWRMAPYPSALLPCGVQESLTENEMRRLLNHAEQFAAGTKLPELMERSPNGKPLAATGLPAGADITMVYRTEPANAPNEVPTLAVAFGRGVNVLEAHGLVWYDNGAWNSQPYPQAADDLTKKRQTVLAEGPLCGGVVTELHQEGNLMAAVVRYGQTQIGHEVHLLQRTGKGWRLVWAPEYKRWQELWGADVKFQKGIEQFTVTRRDMQDETKITEEVWALKGLGYERVK</sequence>
<evidence type="ECO:0000313" key="2">
    <source>
        <dbReference type="EMBL" id="MCX7571584.1"/>
    </source>
</evidence>
<comment type="caution">
    <text evidence="2">The sequence shown here is derived from an EMBL/GenBank/DDBJ whole genome shotgun (WGS) entry which is preliminary data.</text>
</comment>
<organism evidence="2 3">
    <name type="scientific">Tumebacillus lacus</name>
    <dbReference type="NCBI Taxonomy" id="2995335"/>
    <lineage>
        <taxon>Bacteria</taxon>
        <taxon>Bacillati</taxon>
        <taxon>Bacillota</taxon>
        <taxon>Bacilli</taxon>
        <taxon>Bacillales</taxon>
        <taxon>Alicyclobacillaceae</taxon>
        <taxon>Tumebacillus</taxon>
    </lineage>
</organism>
<accession>A0ABT3X3W3</accession>
<keyword evidence="1" id="KW-0732">Signal</keyword>
<dbReference type="EMBL" id="JAPMLT010000011">
    <property type="protein sequence ID" value="MCX7571584.1"/>
    <property type="molecule type" value="Genomic_DNA"/>
</dbReference>